<dbReference type="EMBL" id="VNKI01000007">
    <property type="protein sequence ID" value="TVX79582.1"/>
    <property type="molecule type" value="Genomic_DNA"/>
</dbReference>
<evidence type="ECO:0000313" key="2">
    <source>
        <dbReference type="Proteomes" id="UP000317770"/>
    </source>
</evidence>
<proteinExistence type="predicted"/>
<comment type="caution">
    <text evidence="1">The sequence shown here is derived from an EMBL/GenBank/DDBJ whole genome shotgun (WGS) entry which is preliminary data.</text>
</comment>
<sequence>MNGRIKCGVGRITADHDFKITWLYYLIFTVLYEMKTQWIEEICDTPAELMASRDPAGACFDEAWRTVGGKKADF</sequence>
<dbReference type="Proteomes" id="UP000317770">
    <property type="component" value="Unassembled WGS sequence"/>
</dbReference>
<dbReference type="AlphaFoldDB" id="A0A8B5XX64"/>
<protein>
    <submittedName>
        <fullName evidence="1">Uncharacterized protein</fullName>
    </submittedName>
</protein>
<accession>A0A8B5XX64</accession>
<organism evidence="1 2">
    <name type="scientific">Peribacillus simplex</name>
    <dbReference type="NCBI Taxonomy" id="1478"/>
    <lineage>
        <taxon>Bacteria</taxon>
        <taxon>Bacillati</taxon>
        <taxon>Bacillota</taxon>
        <taxon>Bacilli</taxon>
        <taxon>Bacillales</taxon>
        <taxon>Bacillaceae</taxon>
        <taxon>Peribacillus</taxon>
    </lineage>
</organism>
<evidence type="ECO:0000313" key="1">
    <source>
        <dbReference type="EMBL" id="TVX79582.1"/>
    </source>
</evidence>
<gene>
    <name evidence="1" type="ORF">FQP34_15475</name>
</gene>
<reference evidence="1 2" key="1">
    <citation type="submission" date="2019-07" db="EMBL/GenBank/DDBJ databases">
        <title>Genome assembly of Bacillus simplex strain GGC-P6A.</title>
        <authorList>
            <person name="Jennings M.E."/>
            <person name="Barton H.A."/>
        </authorList>
    </citation>
    <scope>NUCLEOTIDE SEQUENCE [LARGE SCALE GENOMIC DNA]</scope>
    <source>
        <strain evidence="1 2">GGC-P6A</strain>
    </source>
</reference>
<name>A0A8B5XX64_9BACI</name>